<dbReference type="EMBL" id="JBHRXP010000007">
    <property type="protein sequence ID" value="MFC3581461.1"/>
    <property type="molecule type" value="Genomic_DNA"/>
</dbReference>
<dbReference type="Gene3D" id="2.30.40.10">
    <property type="entry name" value="Urease, subunit C, domain 1"/>
    <property type="match status" value="1"/>
</dbReference>
<name>A0ABV7SX36_9SPHN</name>
<dbReference type="SUPFAM" id="SSF51556">
    <property type="entry name" value="Metallo-dependent hydrolases"/>
    <property type="match status" value="1"/>
</dbReference>
<keyword evidence="1" id="KW-0732">Signal</keyword>
<dbReference type="InterPro" id="IPR006680">
    <property type="entry name" value="Amidohydro-rel"/>
</dbReference>
<dbReference type="InterPro" id="IPR032466">
    <property type="entry name" value="Metal_Hydrolase"/>
</dbReference>
<accession>A0ABV7SX36</accession>
<organism evidence="3 4">
    <name type="scientific">Sphingomonas hylomeconis</name>
    <dbReference type="NCBI Taxonomy" id="1395958"/>
    <lineage>
        <taxon>Bacteria</taxon>
        <taxon>Pseudomonadati</taxon>
        <taxon>Pseudomonadota</taxon>
        <taxon>Alphaproteobacteria</taxon>
        <taxon>Sphingomonadales</taxon>
        <taxon>Sphingomonadaceae</taxon>
        <taxon>Sphingomonas</taxon>
    </lineage>
</organism>
<dbReference type="InterPro" id="IPR051781">
    <property type="entry name" value="Metallo-dep_Hydrolase"/>
</dbReference>
<dbReference type="Gene3D" id="3.20.20.140">
    <property type="entry name" value="Metal-dependent hydrolases"/>
    <property type="match status" value="1"/>
</dbReference>
<evidence type="ECO:0000313" key="4">
    <source>
        <dbReference type="Proteomes" id="UP001595713"/>
    </source>
</evidence>
<proteinExistence type="predicted"/>
<evidence type="ECO:0000256" key="1">
    <source>
        <dbReference type="SAM" id="SignalP"/>
    </source>
</evidence>
<dbReference type="InterPro" id="IPR011059">
    <property type="entry name" value="Metal-dep_hydrolase_composite"/>
</dbReference>
<dbReference type="Pfam" id="PF01979">
    <property type="entry name" value="Amidohydro_1"/>
    <property type="match status" value="1"/>
</dbReference>
<gene>
    <name evidence="3" type="ORF">ACFONA_14915</name>
</gene>
<comment type="caution">
    <text evidence="3">The sequence shown here is derived from an EMBL/GenBank/DDBJ whole genome shotgun (WGS) entry which is preliminary data.</text>
</comment>
<dbReference type="Proteomes" id="UP001595713">
    <property type="component" value="Unassembled WGS sequence"/>
</dbReference>
<feature type="domain" description="Amidohydrolase-related" evidence="2">
    <location>
        <begin position="112"/>
        <end position="441"/>
    </location>
</feature>
<feature type="signal peptide" evidence="1">
    <location>
        <begin position="1"/>
        <end position="23"/>
    </location>
</feature>
<dbReference type="PANTHER" id="PTHR43135:SF3">
    <property type="entry name" value="ALPHA-D-RIBOSE 1-METHYLPHOSPHONATE 5-TRIPHOSPHATE DIPHOSPHATASE"/>
    <property type="match status" value="1"/>
</dbReference>
<feature type="chain" id="PRO_5046241242" evidence="1">
    <location>
        <begin position="24"/>
        <end position="469"/>
    </location>
</feature>
<reference evidence="4" key="1">
    <citation type="journal article" date="2019" name="Int. J. Syst. Evol. Microbiol.">
        <title>The Global Catalogue of Microorganisms (GCM) 10K type strain sequencing project: providing services to taxonomists for standard genome sequencing and annotation.</title>
        <authorList>
            <consortium name="The Broad Institute Genomics Platform"/>
            <consortium name="The Broad Institute Genome Sequencing Center for Infectious Disease"/>
            <person name="Wu L."/>
            <person name="Ma J."/>
        </authorList>
    </citation>
    <scope>NUCLEOTIDE SEQUENCE [LARGE SCALE GENOMIC DNA]</scope>
    <source>
        <strain evidence="4">KCTC 42739</strain>
    </source>
</reference>
<sequence length="469" mass="49727">MPVTAYRILAGTTLALLSSAAAAQTVPLNDRSSVLAPNARTTDDPRRIPLKPVAARRPQIVLRGGRLFDSVTARVRPATVVIDGDRIAAVLPPEATSGWAADAEQIDATGKTVMPGLIDMHVHITYPDSDSPIDEQASEGAGVLRGIRNLRWMIENGFTSVRDLNGAANAPYLLAEASAADTIAAPRVFTAGHIITGTGGHATERPVSPSHGPDFAWERDGAAAWRAAVRQTFKQGASVIKVASHFAPDEIEAAVDEAHRLGLKVTCDCETIYTAMAVDAGIDMIEHPLPRTDATIAAMAKRGTAAVPTLQVYQNVLDRNGGFYGSTSRRFTMTAQGDFDIFKKMKAAAIVMGVGTDTIGDANKMVPNVYIAELKWFVKGGYSIPQALQAATLTNARLLDMGDQLGSITVGKLADVVVVDGNPDQDLEALHRIDTVIKDGIVMVRGGTVAMPRHVPAPLLKPSPPADVK</sequence>
<dbReference type="InterPro" id="IPR057744">
    <property type="entry name" value="OTAase-like"/>
</dbReference>
<evidence type="ECO:0000313" key="3">
    <source>
        <dbReference type="EMBL" id="MFC3581461.1"/>
    </source>
</evidence>
<evidence type="ECO:0000259" key="2">
    <source>
        <dbReference type="Pfam" id="PF01979"/>
    </source>
</evidence>
<dbReference type="CDD" id="cd01299">
    <property type="entry name" value="Met_dep_hydrolase_A"/>
    <property type="match status" value="1"/>
</dbReference>
<protein>
    <submittedName>
        <fullName evidence="3">Amidohydrolase family protein</fullName>
    </submittedName>
</protein>
<keyword evidence="4" id="KW-1185">Reference proteome</keyword>
<dbReference type="RefSeq" id="WP_261292683.1">
    <property type="nucleotide sequence ID" value="NZ_JANQBK010000001.1"/>
</dbReference>
<dbReference type="SUPFAM" id="SSF51338">
    <property type="entry name" value="Composite domain of metallo-dependent hydrolases"/>
    <property type="match status" value="1"/>
</dbReference>
<dbReference type="PANTHER" id="PTHR43135">
    <property type="entry name" value="ALPHA-D-RIBOSE 1-METHYLPHOSPHONATE 5-TRIPHOSPHATE DIPHOSPHATASE"/>
    <property type="match status" value="1"/>
</dbReference>